<dbReference type="Pfam" id="PF04186">
    <property type="entry name" value="FxsA"/>
    <property type="match status" value="1"/>
</dbReference>
<keyword evidence="4" id="KW-1185">Reference proteome</keyword>
<dbReference type="PANTHER" id="PTHR35335:SF1">
    <property type="entry name" value="UPF0716 PROTEIN FXSA"/>
    <property type="match status" value="1"/>
</dbReference>
<dbReference type="InterPro" id="IPR007313">
    <property type="entry name" value="FxsA"/>
</dbReference>
<organism evidence="3 4">
    <name type="scientific">Glycomyces tritici</name>
    <dbReference type="NCBI Taxonomy" id="2665176"/>
    <lineage>
        <taxon>Bacteria</taxon>
        <taxon>Bacillati</taxon>
        <taxon>Actinomycetota</taxon>
        <taxon>Actinomycetes</taxon>
        <taxon>Glycomycetales</taxon>
        <taxon>Glycomycetaceae</taxon>
        <taxon>Glycomyces</taxon>
    </lineage>
</organism>
<evidence type="ECO:0000256" key="1">
    <source>
        <dbReference type="SAM" id="MobiDB-lite"/>
    </source>
</evidence>
<feature type="transmembrane region" description="Helical" evidence="2">
    <location>
        <begin position="21"/>
        <end position="49"/>
    </location>
</feature>
<proteinExistence type="predicted"/>
<reference evidence="3" key="1">
    <citation type="submission" date="2023-06" db="EMBL/GenBank/DDBJ databases">
        <title>Gycomyces niveus sp.nov., a novel actinomycete isolated from soil in Shouguang.</title>
        <authorList>
            <person name="Yang X."/>
            <person name="Zhao J."/>
        </authorList>
    </citation>
    <scope>NUCLEOTIDE SEQUENCE</scope>
    <source>
        <strain evidence="3">NEAU C2</strain>
    </source>
</reference>
<keyword evidence="2" id="KW-0472">Membrane</keyword>
<feature type="transmembrane region" description="Helical" evidence="2">
    <location>
        <begin position="88"/>
        <end position="112"/>
    </location>
</feature>
<evidence type="ECO:0000313" key="4">
    <source>
        <dbReference type="Proteomes" id="UP001171902"/>
    </source>
</evidence>
<keyword evidence="2" id="KW-1133">Transmembrane helix</keyword>
<dbReference type="NCBIfam" id="NF008528">
    <property type="entry name" value="PRK11463.1-2"/>
    <property type="match status" value="1"/>
</dbReference>
<evidence type="ECO:0000313" key="3">
    <source>
        <dbReference type="EMBL" id="MDN3243565.1"/>
    </source>
</evidence>
<protein>
    <submittedName>
        <fullName evidence="3">FxsA family protein</fullName>
    </submittedName>
</protein>
<name>A0ABT7YY42_9ACTN</name>
<dbReference type="RefSeq" id="WP_289959966.1">
    <property type="nucleotide sequence ID" value="NZ_JAUEMJ010000014.1"/>
</dbReference>
<dbReference type="EMBL" id="JAUEMJ010000014">
    <property type="protein sequence ID" value="MDN3243565.1"/>
    <property type="molecule type" value="Genomic_DNA"/>
</dbReference>
<comment type="caution">
    <text evidence="3">The sequence shown here is derived from an EMBL/GenBank/DDBJ whole genome shotgun (WGS) entry which is preliminary data.</text>
</comment>
<sequence>MTYQQPPKAPKRAPFAFRLALAIWLIAEAAAFFGLAYLIGFVYTILIAVGTTVLGVALVTNAGKKSFRSARDYLNSGGDPSRELPNGYVIAGAVCLIAPGFVTDLIGLLLLFPPTRLLFRGLGRWIAASAPVMRFGGGDVIDGEVIGERSADDSRTGERNAGGMRTGERDFDADQPVKYGDTKNGPRSIDPGP</sequence>
<feature type="compositionally biased region" description="Basic and acidic residues" evidence="1">
    <location>
        <begin position="146"/>
        <end position="158"/>
    </location>
</feature>
<dbReference type="Proteomes" id="UP001171902">
    <property type="component" value="Unassembled WGS sequence"/>
</dbReference>
<feature type="region of interest" description="Disordered" evidence="1">
    <location>
        <begin position="146"/>
        <end position="193"/>
    </location>
</feature>
<keyword evidence="2" id="KW-0812">Transmembrane</keyword>
<dbReference type="PANTHER" id="PTHR35335">
    <property type="entry name" value="UPF0716 PROTEIN FXSA"/>
    <property type="match status" value="1"/>
</dbReference>
<evidence type="ECO:0000256" key="2">
    <source>
        <dbReference type="SAM" id="Phobius"/>
    </source>
</evidence>
<accession>A0ABT7YY42</accession>
<gene>
    <name evidence="3" type="ORF">QWI33_27885</name>
</gene>